<dbReference type="InterPro" id="IPR045784">
    <property type="entry name" value="Radical_SAM_N2"/>
</dbReference>
<feature type="region of interest" description="Disordered" evidence="1">
    <location>
        <begin position="1"/>
        <end position="24"/>
    </location>
</feature>
<accession>A0A8J3AEA4</accession>
<evidence type="ECO:0000259" key="2">
    <source>
        <dbReference type="PROSITE" id="PS51918"/>
    </source>
</evidence>
<dbReference type="PANTHER" id="PTHR42731">
    <property type="entry name" value="SLL1084 PROTEIN"/>
    <property type="match status" value="1"/>
</dbReference>
<organism evidence="3 4">
    <name type="scientific">Egicoccus halophilus</name>
    <dbReference type="NCBI Taxonomy" id="1670830"/>
    <lineage>
        <taxon>Bacteria</taxon>
        <taxon>Bacillati</taxon>
        <taxon>Actinomycetota</taxon>
        <taxon>Nitriliruptoria</taxon>
        <taxon>Egicoccales</taxon>
        <taxon>Egicoccaceae</taxon>
        <taxon>Egicoccus</taxon>
    </lineage>
</organism>
<evidence type="ECO:0000313" key="4">
    <source>
        <dbReference type="Proteomes" id="UP000650511"/>
    </source>
</evidence>
<dbReference type="Pfam" id="PF04055">
    <property type="entry name" value="Radical_SAM"/>
    <property type="match status" value="1"/>
</dbReference>
<protein>
    <submittedName>
        <fullName evidence="3">B12-binding domain-containing radical SAM protein</fullName>
    </submittedName>
</protein>
<dbReference type="InterPro" id="IPR058240">
    <property type="entry name" value="rSAM_sf"/>
</dbReference>
<dbReference type="InterPro" id="IPR006638">
    <property type="entry name" value="Elp3/MiaA/NifB-like_rSAM"/>
</dbReference>
<dbReference type="SFLD" id="SFLDG01082">
    <property type="entry name" value="B12-binding_domain_containing"/>
    <property type="match status" value="1"/>
</dbReference>
<dbReference type="SMART" id="SM00729">
    <property type="entry name" value="Elp3"/>
    <property type="match status" value="1"/>
</dbReference>
<dbReference type="Gene3D" id="3.80.30.20">
    <property type="entry name" value="tm_1862 like domain"/>
    <property type="match status" value="1"/>
</dbReference>
<dbReference type="RefSeq" id="WP_130649101.1">
    <property type="nucleotide sequence ID" value="NZ_BMHA01000007.1"/>
</dbReference>
<dbReference type="Proteomes" id="UP000650511">
    <property type="component" value="Unassembled WGS sequence"/>
</dbReference>
<dbReference type="InterPro" id="IPR007197">
    <property type="entry name" value="rSAM"/>
</dbReference>
<dbReference type="PANTHER" id="PTHR42731:SF1">
    <property type="entry name" value="RADICAL SAM DOMAIN PROTEIN"/>
    <property type="match status" value="1"/>
</dbReference>
<reference evidence="3" key="1">
    <citation type="journal article" date="2014" name="Int. J. Syst. Evol. Microbiol.">
        <title>Complete genome sequence of Corynebacterium casei LMG S-19264T (=DSM 44701T), isolated from a smear-ripened cheese.</title>
        <authorList>
            <consortium name="US DOE Joint Genome Institute (JGI-PGF)"/>
            <person name="Walter F."/>
            <person name="Albersmeier A."/>
            <person name="Kalinowski J."/>
            <person name="Ruckert C."/>
        </authorList>
    </citation>
    <scope>NUCLEOTIDE SEQUENCE</scope>
    <source>
        <strain evidence="3">CGMCC 1.14988</strain>
    </source>
</reference>
<proteinExistence type="predicted"/>
<evidence type="ECO:0000313" key="3">
    <source>
        <dbReference type="EMBL" id="GGI06815.1"/>
    </source>
</evidence>
<dbReference type="OrthoDB" id="9806827at2"/>
<reference evidence="3" key="2">
    <citation type="submission" date="2020-09" db="EMBL/GenBank/DDBJ databases">
        <authorList>
            <person name="Sun Q."/>
            <person name="Zhou Y."/>
        </authorList>
    </citation>
    <scope>NUCLEOTIDE SEQUENCE</scope>
    <source>
        <strain evidence="3">CGMCC 1.14988</strain>
    </source>
</reference>
<comment type="caution">
    <text evidence="3">The sequence shown here is derived from an EMBL/GenBank/DDBJ whole genome shotgun (WGS) entry which is preliminary data.</text>
</comment>
<dbReference type="CDD" id="cd01335">
    <property type="entry name" value="Radical_SAM"/>
    <property type="match status" value="1"/>
</dbReference>
<dbReference type="Pfam" id="PF19864">
    <property type="entry name" value="Radical_SAM_N2"/>
    <property type="match status" value="1"/>
</dbReference>
<dbReference type="PROSITE" id="PS51918">
    <property type="entry name" value="RADICAL_SAM"/>
    <property type="match status" value="1"/>
</dbReference>
<name>A0A8J3AEA4_9ACTN</name>
<dbReference type="SUPFAM" id="SSF102114">
    <property type="entry name" value="Radical SAM enzymes"/>
    <property type="match status" value="1"/>
</dbReference>
<dbReference type="AlphaFoldDB" id="A0A8J3AEA4"/>
<dbReference type="SFLD" id="SFLDS00029">
    <property type="entry name" value="Radical_SAM"/>
    <property type="match status" value="1"/>
</dbReference>
<dbReference type="NCBIfam" id="TIGR03960">
    <property type="entry name" value="rSAM_fuse_unch"/>
    <property type="match status" value="1"/>
</dbReference>
<gene>
    <name evidence="3" type="ORF">GCM10011354_20980</name>
</gene>
<evidence type="ECO:0000256" key="1">
    <source>
        <dbReference type="SAM" id="MobiDB-lite"/>
    </source>
</evidence>
<sequence>MLGTAPTTSVPATPPRGARGEFRLPGEAATVPPGYYEALEPLLPRVRKPAQYVGGEHNQVVTSWRAVQTRWLLCYPDTYEVGQPNQGIQILYELLNERATSMAERAYAPWIDLEELLRERGIPAFSLEAHRPLWAFDVFGVSLPHELGHTNLLNLLDLGAVPIHADQRSVEDPIVLVGGHAAYNPEPLAPFIDAAVMGDGEQVTLEVDDAVRAFKATGSTDRRELLRRLAAVEGVYVPAFYTPRYTDDGRLKQTVPTEAGAPAIVPKRTIQDLEEWQYPKQQIVPMTETVHERFSVEIFRGCTRGCRFCQAGMITRPVRERRPETIQKLVEEGVRNTGFEEVGLLSLSSADHSAIGPVARDLADAYEGTVTSLSLPSTRVDAFNVTLSNELSRNGRRTGLTFAPEAGSERMRAVINKMVSEADLLRTAEVAFSEGWRHIKLYFMVGLPTETDEDVLAIADLGIRTYEIARKHGRANKVTISVGGFVPKPHTPFQWAPQDPPEEIRRKLSMIRHAIKDHGGLKLRTNDPEEGVIEGLLARGDRRVAPAVERAWRLGARFDGWHEMPTLDTWRQAMDETGVSLDWFSYRERDEKEALPWDHLDSGLEKSWLWEDWEDARSDKQLDDCRWSPCYDCGVCPGLSIEHDTGYSGGFSLPVLPSNLGGKDTLPTTPERYAAGG</sequence>
<keyword evidence="4" id="KW-1185">Reference proteome</keyword>
<feature type="domain" description="Radical SAM core" evidence="2">
    <location>
        <begin position="288"/>
        <end position="524"/>
    </location>
</feature>
<dbReference type="InterPro" id="IPR023862">
    <property type="entry name" value="CHP03960_rSAM"/>
</dbReference>
<dbReference type="EMBL" id="BMHA01000007">
    <property type="protein sequence ID" value="GGI06815.1"/>
    <property type="molecule type" value="Genomic_DNA"/>
</dbReference>
<feature type="compositionally biased region" description="Low complexity" evidence="1">
    <location>
        <begin position="1"/>
        <end position="11"/>
    </location>
</feature>
<dbReference type="GO" id="GO:0051536">
    <property type="term" value="F:iron-sulfur cluster binding"/>
    <property type="evidence" value="ECO:0007669"/>
    <property type="project" value="InterPro"/>
</dbReference>
<dbReference type="InterPro" id="IPR023404">
    <property type="entry name" value="rSAM_horseshoe"/>
</dbReference>
<dbReference type="GO" id="GO:0003824">
    <property type="term" value="F:catalytic activity"/>
    <property type="evidence" value="ECO:0007669"/>
    <property type="project" value="InterPro"/>
</dbReference>